<accession>A0A556TT79</accession>
<dbReference type="AlphaFoldDB" id="A0A556TT79"/>
<dbReference type="OrthoDB" id="6136903at2759"/>
<dbReference type="Proteomes" id="UP000319801">
    <property type="component" value="Unassembled WGS sequence"/>
</dbReference>
<sequence length="483" mass="53291">MYLLDGNCVERMDRGTPQRKTVYRISLTLVKRESLQEGGSAVPSPRRLENPKVSAYRREGSIEIQRSCLLEQVKEVEDETDDLCSQVYRNFRTFSTGQLELGRSKISRKALNLRKEHSMESNKMCARTEDTINKAKENLAPLCNNNVHRKTRIESSGTKDVETELSCREAAGHGEIIGVKTGKILQSSRSAEEQVSMCASATQESVEGGGLPKDNSFASLLAKGNGNAAKQAPQTPPAKRHPSLLRRSFSFRHWAGGELLRLRALSKEKHHSSSGCIGRDSAQTQPSVVLQNPPVQEAEKDSIQDADEVFAQVDSYKEPSRMERAKGKNRTLDNSDLLRLSEKPLVEKESFLRSAGLRSSGQERRLLRFFSGIFLKKDSTSTPVSSPSIRSLHKNGLMRAIRGYSQSSTESVNGFLRDGNASFSIFPLSPLSVKSCRMGMCGVAGSACGEKSGFQQIKSLWCNMTEAQELLQHSADSSGIPDS</sequence>
<organism evidence="1 2">
    <name type="scientific">Bagarius yarrelli</name>
    <name type="common">Goonch</name>
    <name type="synonym">Bagrus yarrelli</name>
    <dbReference type="NCBI Taxonomy" id="175774"/>
    <lineage>
        <taxon>Eukaryota</taxon>
        <taxon>Metazoa</taxon>
        <taxon>Chordata</taxon>
        <taxon>Craniata</taxon>
        <taxon>Vertebrata</taxon>
        <taxon>Euteleostomi</taxon>
        <taxon>Actinopterygii</taxon>
        <taxon>Neopterygii</taxon>
        <taxon>Teleostei</taxon>
        <taxon>Ostariophysi</taxon>
        <taxon>Siluriformes</taxon>
        <taxon>Sisoridae</taxon>
        <taxon>Sisorinae</taxon>
        <taxon>Bagarius</taxon>
    </lineage>
</organism>
<comment type="caution">
    <text evidence="1">The sequence shown here is derived from an EMBL/GenBank/DDBJ whole genome shotgun (WGS) entry which is preliminary data.</text>
</comment>
<name>A0A556TT79_BAGYA</name>
<gene>
    <name evidence="1" type="ORF">Baya_4666</name>
</gene>
<reference evidence="1 2" key="1">
    <citation type="journal article" date="2019" name="Genome Biol. Evol.">
        <title>Whole-Genome Sequencing of the Giant Devil Catfish, Bagarius yarrelli.</title>
        <authorList>
            <person name="Jiang W."/>
            <person name="Lv Y."/>
            <person name="Cheng L."/>
            <person name="Yang K."/>
            <person name="Chao B."/>
            <person name="Wang X."/>
            <person name="Li Y."/>
            <person name="Pan X."/>
            <person name="You X."/>
            <person name="Zhang Y."/>
            <person name="Yang J."/>
            <person name="Li J."/>
            <person name="Zhang X."/>
            <person name="Liu S."/>
            <person name="Sun C."/>
            <person name="Yang J."/>
            <person name="Shi Q."/>
        </authorList>
    </citation>
    <scope>NUCLEOTIDE SEQUENCE [LARGE SCALE GENOMIC DNA]</scope>
    <source>
        <strain evidence="1">JWS20170419001</strain>
        <tissue evidence="1">Muscle</tissue>
    </source>
</reference>
<evidence type="ECO:0000313" key="2">
    <source>
        <dbReference type="Proteomes" id="UP000319801"/>
    </source>
</evidence>
<keyword evidence="2" id="KW-1185">Reference proteome</keyword>
<protein>
    <submittedName>
        <fullName evidence="1">Uncharacterized protein</fullName>
    </submittedName>
</protein>
<proteinExistence type="predicted"/>
<evidence type="ECO:0000313" key="1">
    <source>
        <dbReference type="EMBL" id="TSK62538.1"/>
    </source>
</evidence>
<dbReference type="EMBL" id="VCAZ01000017">
    <property type="protein sequence ID" value="TSK62538.1"/>
    <property type="molecule type" value="Genomic_DNA"/>
</dbReference>